<dbReference type="RefSeq" id="WP_338273183.1">
    <property type="nucleotide sequence ID" value="NZ_AP027266.1"/>
</dbReference>
<organism evidence="3 4">
    <name type="scientific">Roseicyclus marinus</name>
    <dbReference type="NCBI Taxonomy" id="2161673"/>
    <lineage>
        <taxon>Bacteria</taxon>
        <taxon>Pseudomonadati</taxon>
        <taxon>Pseudomonadota</taxon>
        <taxon>Alphaproteobacteria</taxon>
        <taxon>Rhodobacterales</taxon>
        <taxon>Roseobacteraceae</taxon>
        <taxon>Roseicyclus</taxon>
    </lineage>
</organism>
<dbReference type="PANTHER" id="PTHR35562:SF2">
    <property type="entry name" value="DNA ENDONUCLEASE SMRA-RELATED"/>
    <property type="match status" value="1"/>
</dbReference>
<feature type="region of interest" description="Disordered" evidence="1">
    <location>
        <begin position="1"/>
        <end position="52"/>
    </location>
</feature>
<sequence length="201" mass="22472">MPRRGKRGLSADDKALWDRVAQSATPLAPPVRAKLAEPDSPAQTRIPDPVLPRERLAAFRIGEKATQKPHPPRPDHDLSQRLAHAPVRMDHAAFRKMTRGKLKPEGRIDLHGMTLSQAHPALTRFILDAHDAGKRLVLVITGKGKDRETPDPIPIRRGVLRHQVPMWLHNPPLGAVVLDIREAHQRHGGGGAYYVYLRKSR</sequence>
<dbReference type="InterPro" id="IPR036063">
    <property type="entry name" value="Smr_dom_sf"/>
</dbReference>
<dbReference type="Gene3D" id="3.30.1370.110">
    <property type="match status" value="1"/>
</dbReference>
<accession>A0AA48H7Q7</accession>
<dbReference type="AlphaFoldDB" id="A0AA48H7Q7"/>
<evidence type="ECO:0000256" key="1">
    <source>
        <dbReference type="SAM" id="MobiDB-lite"/>
    </source>
</evidence>
<dbReference type="KEGG" id="rmai:MACH21_32690"/>
<name>A0AA48H7Q7_9RHOB</name>
<dbReference type="EMBL" id="AP027266">
    <property type="protein sequence ID" value="BDW87092.1"/>
    <property type="molecule type" value="Genomic_DNA"/>
</dbReference>
<dbReference type="SMART" id="SM00463">
    <property type="entry name" value="SMR"/>
    <property type="match status" value="1"/>
</dbReference>
<evidence type="ECO:0000313" key="3">
    <source>
        <dbReference type="EMBL" id="BDW87092.1"/>
    </source>
</evidence>
<feature type="domain" description="Smr" evidence="2">
    <location>
        <begin position="108"/>
        <end position="198"/>
    </location>
</feature>
<evidence type="ECO:0000259" key="2">
    <source>
        <dbReference type="PROSITE" id="PS50828"/>
    </source>
</evidence>
<dbReference type="SUPFAM" id="SSF160443">
    <property type="entry name" value="SMR domain-like"/>
    <property type="match status" value="1"/>
</dbReference>
<proteinExistence type="predicted"/>
<protein>
    <submittedName>
        <fullName evidence="3">DNA mismatch repair protein MutS</fullName>
    </submittedName>
</protein>
<reference evidence="3 4" key="1">
    <citation type="submission" date="2023-01" db="EMBL/GenBank/DDBJ databases">
        <title>Complete genome sequence of Roseicyclus marinus strain Dej080120_10.</title>
        <authorList>
            <person name="Ueki S."/>
            <person name="Maruyama F."/>
        </authorList>
    </citation>
    <scope>NUCLEOTIDE SEQUENCE [LARGE SCALE GENOMIC DNA]</scope>
    <source>
        <strain evidence="3 4">Dej080120_10</strain>
    </source>
</reference>
<dbReference type="PANTHER" id="PTHR35562">
    <property type="entry name" value="DNA ENDONUCLEASE SMRA-RELATED"/>
    <property type="match status" value="1"/>
</dbReference>
<dbReference type="Proteomes" id="UP001337723">
    <property type="component" value="Chromosome"/>
</dbReference>
<gene>
    <name evidence="3" type="ORF">MACH21_32690</name>
</gene>
<dbReference type="InterPro" id="IPR002625">
    <property type="entry name" value="Smr_dom"/>
</dbReference>
<dbReference type="Pfam" id="PF01713">
    <property type="entry name" value="Smr"/>
    <property type="match status" value="1"/>
</dbReference>
<evidence type="ECO:0000313" key="4">
    <source>
        <dbReference type="Proteomes" id="UP001337723"/>
    </source>
</evidence>
<dbReference type="PROSITE" id="PS50828">
    <property type="entry name" value="SMR"/>
    <property type="match status" value="1"/>
</dbReference>
<keyword evidence="4" id="KW-1185">Reference proteome</keyword>